<evidence type="ECO:0000313" key="2">
    <source>
        <dbReference type="Proteomes" id="UP001633002"/>
    </source>
</evidence>
<organism evidence="1 2">
    <name type="scientific">Riccia sorocarpa</name>
    <dbReference type="NCBI Taxonomy" id="122646"/>
    <lineage>
        <taxon>Eukaryota</taxon>
        <taxon>Viridiplantae</taxon>
        <taxon>Streptophyta</taxon>
        <taxon>Embryophyta</taxon>
        <taxon>Marchantiophyta</taxon>
        <taxon>Marchantiopsida</taxon>
        <taxon>Marchantiidae</taxon>
        <taxon>Marchantiales</taxon>
        <taxon>Ricciaceae</taxon>
        <taxon>Riccia</taxon>
    </lineage>
</organism>
<gene>
    <name evidence="1" type="ORF">R1sor_012609</name>
</gene>
<keyword evidence="2" id="KW-1185">Reference proteome</keyword>
<comment type="caution">
    <text evidence="1">The sequence shown here is derived from an EMBL/GenBank/DDBJ whole genome shotgun (WGS) entry which is preliminary data.</text>
</comment>
<dbReference type="EMBL" id="JBJQOH010000002">
    <property type="protein sequence ID" value="KAL3698533.1"/>
    <property type="molecule type" value="Genomic_DNA"/>
</dbReference>
<reference evidence="1 2" key="1">
    <citation type="submission" date="2024-09" db="EMBL/GenBank/DDBJ databases">
        <title>Chromosome-scale assembly of Riccia sorocarpa.</title>
        <authorList>
            <person name="Paukszto L."/>
        </authorList>
    </citation>
    <scope>NUCLEOTIDE SEQUENCE [LARGE SCALE GENOMIC DNA]</scope>
    <source>
        <strain evidence="1">LP-2024</strain>
        <tissue evidence="1">Aerial parts of the thallus</tissue>
    </source>
</reference>
<accession>A0ABD3I4A5</accession>
<sequence length="137" mass="16187">MVCFSRKRKGKGKLSDLLEEAEEENAEIRHSWFAWFVCERDEDGCRRLYWTPGTEQGRARFCDKLLGLGMKAYRKLCIDPDQFGFDTPSVEVEERVRNVVSGVPGKFVDNYDTWLKSPQFERWTKAKEAYPWSFEWS</sequence>
<dbReference type="AlphaFoldDB" id="A0ABD3I4A5"/>
<protein>
    <submittedName>
        <fullName evidence="1">Uncharacterized protein</fullName>
    </submittedName>
</protein>
<dbReference type="Proteomes" id="UP001633002">
    <property type="component" value="Unassembled WGS sequence"/>
</dbReference>
<evidence type="ECO:0000313" key="1">
    <source>
        <dbReference type="EMBL" id="KAL3698533.1"/>
    </source>
</evidence>
<proteinExistence type="predicted"/>
<name>A0ABD3I4A5_9MARC</name>